<reference evidence="3" key="1">
    <citation type="journal article" date="2010" name="Genome Biol.">
        <title>Genome sequence of the necrotrophic plant pathogen Pythium ultimum reveals original pathogenicity mechanisms and effector repertoire.</title>
        <authorList>
            <person name="Levesque C.A."/>
            <person name="Brouwer H."/>
            <person name="Cano L."/>
            <person name="Hamilton J.P."/>
            <person name="Holt C."/>
            <person name="Huitema E."/>
            <person name="Raffaele S."/>
            <person name="Robideau G.P."/>
            <person name="Thines M."/>
            <person name="Win J."/>
            <person name="Zerillo M.M."/>
            <person name="Beakes G.W."/>
            <person name="Boore J.L."/>
            <person name="Busam D."/>
            <person name="Dumas B."/>
            <person name="Ferriera S."/>
            <person name="Fuerstenberg S.I."/>
            <person name="Gachon C.M."/>
            <person name="Gaulin E."/>
            <person name="Govers F."/>
            <person name="Grenville-Briggs L."/>
            <person name="Horner N."/>
            <person name="Hostetler J."/>
            <person name="Jiang R.H."/>
            <person name="Johnson J."/>
            <person name="Krajaejun T."/>
            <person name="Lin H."/>
            <person name="Meijer H.J."/>
            <person name="Moore B."/>
            <person name="Morris P."/>
            <person name="Phuntmart V."/>
            <person name="Puiu D."/>
            <person name="Shetty J."/>
            <person name="Stajich J.E."/>
            <person name="Tripathy S."/>
            <person name="Wawra S."/>
            <person name="van West P."/>
            <person name="Whitty B.R."/>
            <person name="Coutinho P.M."/>
            <person name="Henrissat B."/>
            <person name="Martin F."/>
            <person name="Thomas P.D."/>
            <person name="Tyler B.M."/>
            <person name="De Vries R.P."/>
            <person name="Kamoun S."/>
            <person name="Yandell M."/>
            <person name="Tisserat N."/>
            <person name="Buell C.R."/>
        </authorList>
    </citation>
    <scope>NUCLEOTIDE SEQUENCE</scope>
    <source>
        <strain evidence="3">DAOM:BR144</strain>
    </source>
</reference>
<reference evidence="3" key="2">
    <citation type="submission" date="2010-04" db="EMBL/GenBank/DDBJ databases">
        <authorList>
            <person name="Buell R."/>
            <person name="Hamilton J."/>
            <person name="Hostetler J."/>
        </authorList>
    </citation>
    <scope>NUCLEOTIDE SEQUENCE [LARGE SCALE GENOMIC DNA]</scope>
    <source>
        <strain evidence="3">DAOM:BR144</strain>
    </source>
</reference>
<dbReference type="CDD" id="cd14688">
    <property type="entry name" value="bZIP_YAP"/>
    <property type="match status" value="1"/>
</dbReference>
<evidence type="ECO:0000313" key="3">
    <source>
        <dbReference type="Proteomes" id="UP000019132"/>
    </source>
</evidence>
<dbReference type="VEuPathDB" id="FungiDB:PYU1_G002983"/>
<dbReference type="EnsemblProtists" id="PYU1_T002986">
    <property type="protein sequence ID" value="PYU1_T002986"/>
    <property type="gene ID" value="PYU1_G002983"/>
</dbReference>
<keyword evidence="3" id="KW-1185">Reference proteome</keyword>
<dbReference type="eggNOG" id="ENOG502SJCS">
    <property type="taxonomic scope" value="Eukaryota"/>
</dbReference>
<accession>K3WDE5</accession>
<evidence type="ECO:0008006" key="4">
    <source>
        <dbReference type="Google" id="ProtNLM"/>
    </source>
</evidence>
<feature type="compositionally biased region" description="Low complexity" evidence="1">
    <location>
        <begin position="57"/>
        <end position="84"/>
    </location>
</feature>
<dbReference type="Proteomes" id="UP000019132">
    <property type="component" value="Unassembled WGS sequence"/>
</dbReference>
<sequence>MEPLQAAQLQFLPTRWTPTDQVIMEDLLLHTDDEADAPVKPPHKHTAYESGSESVGSVPRTASVSSSSSSPSSCSGDSVASSPVRRQPPPATREKHARPSKVSDEERRARHRAVQKRFVQRKKEAIKQTKKLAAELEQQYQLLQISAESRALQKENEVLQAAVRAAPSQGGRSWTPANIHAILADQMELVREFFEPLSLSDWTTHLRQNLDEYDVAAQDRSYLTSGLTVMGWHDQRKIDDASVKFVLSKEFVNVRAVDLMRKTWAQLSSPQTHTQFFSPVFAVKVQVLQVINDNALVIHRTLFNPQTGGISHALDLLCRVQRGHDFIIFESAIDHNAVHACLGESHKWTKMTVSQVFSPSPSALTNPRSNGVGCIFRHGGWLHHFVASNVKYWFMEMFFMALRYESAMVAPVFCLPPPEEEEMCF</sequence>
<evidence type="ECO:0000256" key="1">
    <source>
        <dbReference type="SAM" id="MobiDB-lite"/>
    </source>
</evidence>
<dbReference type="AlphaFoldDB" id="K3WDE5"/>
<name>K3WDE5_GLOUD</name>
<feature type="region of interest" description="Disordered" evidence="1">
    <location>
        <begin position="33"/>
        <end position="121"/>
    </location>
</feature>
<protein>
    <recommendedName>
        <fullName evidence="4">BZIP domain-containing protein</fullName>
    </recommendedName>
</protein>
<dbReference type="InParanoid" id="K3WDE5"/>
<feature type="compositionally biased region" description="Basic residues" evidence="1">
    <location>
        <begin position="109"/>
        <end position="120"/>
    </location>
</feature>
<dbReference type="EMBL" id="GL376628">
    <property type="status" value="NOT_ANNOTATED_CDS"/>
    <property type="molecule type" value="Genomic_DNA"/>
</dbReference>
<reference evidence="2" key="3">
    <citation type="submission" date="2015-02" db="UniProtKB">
        <authorList>
            <consortium name="EnsemblProtists"/>
        </authorList>
    </citation>
    <scope>IDENTIFICATION</scope>
    <source>
        <strain evidence="2">DAOM BR144</strain>
    </source>
</reference>
<evidence type="ECO:0000313" key="2">
    <source>
        <dbReference type="EnsemblProtists" id="PYU1_T002986"/>
    </source>
</evidence>
<dbReference type="HOGENOM" id="CLU_034610_4_1_1"/>
<dbReference type="OMA" id="WTPANIH"/>
<proteinExistence type="predicted"/>
<organism evidence="2 3">
    <name type="scientific">Globisporangium ultimum (strain ATCC 200006 / CBS 805.95 / DAOM BR144)</name>
    <name type="common">Pythium ultimum</name>
    <dbReference type="NCBI Taxonomy" id="431595"/>
    <lineage>
        <taxon>Eukaryota</taxon>
        <taxon>Sar</taxon>
        <taxon>Stramenopiles</taxon>
        <taxon>Oomycota</taxon>
        <taxon>Peronosporomycetes</taxon>
        <taxon>Pythiales</taxon>
        <taxon>Pythiaceae</taxon>
        <taxon>Globisporangium</taxon>
    </lineage>
</organism>